<feature type="domain" description="AB hydrolase-1" evidence="1">
    <location>
        <begin position="15"/>
        <end position="241"/>
    </location>
</feature>
<dbReference type="RefSeq" id="WP_069810694.1">
    <property type="nucleotide sequence ID" value="NZ_CP017305.1"/>
</dbReference>
<dbReference type="STRING" id="274537.BIU88_10375"/>
<sequence>MLTFTGAAGGDAGNVLLLHAFPVSAEMWEPQLAPLAESGYRVIAPYVYGFDSSPSRPGWSMDDYARDLARLIEALGWSSATVVGLSMGGYQALAFYRLYPELIDSLVLCDTRANADSPEVLAGRQQFRNAVMEKGSEEATARMVPNFFAKETYASNQPLVEKTRESIVRQAPEEISEAMRAIAERKDSTELLTEIACPTLIVNGMEDTVTTQEVAAKMHALIPGSKLELIPEAGHLSNLDQPAMFNGILLEHLRSL</sequence>
<protein>
    <submittedName>
        <fullName evidence="2">Alpha/beta hydrolase</fullName>
    </submittedName>
</protein>
<keyword evidence="2" id="KW-0378">Hydrolase</keyword>
<gene>
    <name evidence="2" type="ORF">BIU88_10375</name>
</gene>
<accession>A0A1D8CZY9</accession>
<dbReference type="GO" id="GO:0016787">
    <property type="term" value="F:hydrolase activity"/>
    <property type="evidence" value="ECO:0007669"/>
    <property type="project" value="UniProtKB-KW"/>
</dbReference>
<dbReference type="PANTHER" id="PTHR43798">
    <property type="entry name" value="MONOACYLGLYCEROL LIPASE"/>
    <property type="match status" value="1"/>
</dbReference>
<reference evidence="2" key="1">
    <citation type="submission" date="2016-09" db="EMBL/GenBank/DDBJ databases">
        <title>Genome sequence of Chlorobaculum limnaeum.</title>
        <authorList>
            <person name="Liu Z."/>
            <person name="Tank M."/>
            <person name="Bryant D.A."/>
        </authorList>
    </citation>
    <scope>NUCLEOTIDE SEQUENCE [LARGE SCALE GENOMIC DNA]</scope>
    <source>
        <strain evidence="2">DSM 1677</strain>
    </source>
</reference>
<dbReference type="InterPro" id="IPR000639">
    <property type="entry name" value="Epox_hydrolase-like"/>
</dbReference>
<organism evidence="2 3">
    <name type="scientific">Chlorobaculum limnaeum</name>
    <dbReference type="NCBI Taxonomy" id="274537"/>
    <lineage>
        <taxon>Bacteria</taxon>
        <taxon>Pseudomonadati</taxon>
        <taxon>Chlorobiota</taxon>
        <taxon>Chlorobiia</taxon>
        <taxon>Chlorobiales</taxon>
        <taxon>Chlorobiaceae</taxon>
        <taxon>Chlorobaculum</taxon>
    </lineage>
</organism>
<dbReference type="SUPFAM" id="SSF53474">
    <property type="entry name" value="alpha/beta-Hydrolases"/>
    <property type="match status" value="1"/>
</dbReference>
<dbReference type="InterPro" id="IPR050266">
    <property type="entry name" value="AB_hydrolase_sf"/>
</dbReference>
<dbReference type="PRINTS" id="PR00412">
    <property type="entry name" value="EPOXHYDRLASE"/>
</dbReference>
<dbReference type="PRINTS" id="PR00111">
    <property type="entry name" value="ABHYDROLASE"/>
</dbReference>
<dbReference type="PANTHER" id="PTHR43798:SF29">
    <property type="entry name" value="AB HYDROLASE-1 DOMAIN-CONTAINING PROTEIN"/>
    <property type="match status" value="1"/>
</dbReference>
<dbReference type="OrthoDB" id="9780932at2"/>
<proteinExistence type="predicted"/>
<keyword evidence="3" id="KW-1185">Reference proteome</keyword>
<dbReference type="EMBL" id="CP017305">
    <property type="protein sequence ID" value="AOS84502.1"/>
    <property type="molecule type" value="Genomic_DNA"/>
</dbReference>
<dbReference type="Proteomes" id="UP000095185">
    <property type="component" value="Chromosome"/>
</dbReference>
<dbReference type="InterPro" id="IPR000073">
    <property type="entry name" value="AB_hydrolase_1"/>
</dbReference>
<evidence type="ECO:0000313" key="2">
    <source>
        <dbReference type="EMBL" id="AOS84502.1"/>
    </source>
</evidence>
<evidence type="ECO:0000313" key="3">
    <source>
        <dbReference type="Proteomes" id="UP000095185"/>
    </source>
</evidence>
<evidence type="ECO:0000259" key="1">
    <source>
        <dbReference type="Pfam" id="PF00561"/>
    </source>
</evidence>
<dbReference type="Gene3D" id="3.40.50.1820">
    <property type="entry name" value="alpha/beta hydrolase"/>
    <property type="match status" value="1"/>
</dbReference>
<name>A0A1D8CZY9_CHLLM</name>
<dbReference type="AlphaFoldDB" id="A0A1D8CZY9"/>
<dbReference type="InterPro" id="IPR029058">
    <property type="entry name" value="AB_hydrolase_fold"/>
</dbReference>
<dbReference type="Pfam" id="PF00561">
    <property type="entry name" value="Abhydrolase_1"/>
    <property type="match status" value="1"/>
</dbReference>
<dbReference type="KEGG" id="clz:BIU88_10375"/>